<dbReference type="AlphaFoldDB" id="A0A6P8SZE1"/>
<feature type="compositionally biased region" description="Polar residues" evidence="4">
    <location>
        <begin position="275"/>
        <end position="284"/>
    </location>
</feature>
<dbReference type="PANTHER" id="PTHR16830:SF19">
    <property type="entry name" value="FYN-BINDING PROTEIN-LIKE-RELATED"/>
    <property type="match status" value="1"/>
</dbReference>
<dbReference type="FunFam" id="2.30.30.40:FF:000307">
    <property type="entry name" value="Predicted protein"/>
    <property type="match status" value="1"/>
</dbReference>
<feature type="domain" description="SH3" evidence="5">
    <location>
        <begin position="468"/>
        <end position="529"/>
    </location>
</feature>
<feature type="compositionally biased region" description="Acidic residues" evidence="4">
    <location>
        <begin position="398"/>
        <end position="419"/>
    </location>
</feature>
<name>A0A6P8SZE1_GYMAC</name>
<protein>
    <submittedName>
        <fullName evidence="7">FYN-binding protein 1 isoform X3</fullName>
    </submittedName>
</protein>
<dbReference type="GO" id="GO:0050852">
    <property type="term" value="P:T cell receptor signaling pathway"/>
    <property type="evidence" value="ECO:0007669"/>
    <property type="project" value="TreeGrafter"/>
</dbReference>
<feature type="compositionally biased region" description="Polar residues" evidence="4">
    <location>
        <begin position="95"/>
        <end position="127"/>
    </location>
</feature>
<accession>A0A6P8SZE1</accession>
<dbReference type="PANTHER" id="PTHR16830">
    <property type="entry name" value="SH2 CONTAINING ADAPTOR PRAM-1 RELATED"/>
    <property type="match status" value="1"/>
</dbReference>
<evidence type="ECO:0000256" key="4">
    <source>
        <dbReference type="SAM" id="MobiDB-lite"/>
    </source>
</evidence>
<dbReference type="GO" id="GO:0005886">
    <property type="term" value="C:plasma membrane"/>
    <property type="evidence" value="ECO:0007669"/>
    <property type="project" value="InterPro"/>
</dbReference>
<dbReference type="CTD" id="796938"/>
<keyword evidence="6" id="KW-1185">Reference proteome</keyword>
<keyword evidence="2" id="KW-0597">Phosphoprotein</keyword>
<gene>
    <name evidence="7" type="primary">fybb</name>
</gene>
<evidence type="ECO:0000256" key="3">
    <source>
        <dbReference type="PROSITE-ProRule" id="PRU00192"/>
    </source>
</evidence>
<evidence type="ECO:0000313" key="6">
    <source>
        <dbReference type="Proteomes" id="UP000515161"/>
    </source>
</evidence>
<feature type="compositionally biased region" description="Polar residues" evidence="4">
    <location>
        <begin position="54"/>
        <end position="73"/>
    </location>
</feature>
<dbReference type="Proteomes" id="UP000515161">
    <property type="component" value="Unplaced"/>
</dbReference>
<feature type="region of interest" description="Disordered" evidence="4">
    <location>
        <begin position="17"/>
        <end position="457"/>
    </location>
</feature>
<evidence type="ECO:0000259" key="5">
    <source>
        <dbReference type="PROSITE" id="PS50002"/>
    </source>
</evidence>
<evidence type="ECO:0000256" key="1">
    <source>
        <dbReference type="ARBA" id="ARBA00022443"/>
    </source>
</evidence>
<dbReference type="GO" id="GO:0072659">
    <property type="term" value="P:protein localization to plasma membrane"/>
    <property type="evidence" value="ECO:0007669"/>
    <property type="project" value="TreeGrafter"/>
</dbReference>
<dbReference type="GeneID" id="117535913"/>
<dbReference type="InterPro" id="IPR029294">
    <property type="entry name" value="hSH3"/>
</dbReference>
<evidence type="ECO:0000256" key="2">
    <source>
        <dbReference type="ARBA" id="ARBA00022553"/>
    </source>
</evidence>
<dbReference type="PROSITE" id="PS50002">
    <property type="entry name" value="SH3"/>
    <property type="match status" value="1"/>
</dbReference>
<dbReference type="InterPro" id="IPR043443">
    <property type="entry name" value="FYB1/2-like"/>
</dbReference>
<feature type="compositionally biased region" description="Basic and acidic residues" evidence="4">
    <location>
        <begin position="225"/>
        <end position="237"/>
    </location>
</feature>
<feature type="compositionally biased region" description="Pro residues" evidence="4">
    <location>
        <begin position="350"/>
        <end position="365"/>
    </location>
</feature>
<reference evidence="7" key="1">
    <citation type="submission" date="2025-08" db="UniProtKB">
        <authorList>
            <consortium name="RefSeq"/>
        </authorList>
    </citation>
    <scope>IDENTIFICATION</scope>
</reference>
<sequence>MANKADVKAMMARFQAGGVSTDESSFTPPGRIKQPLNPILSFGPTIPTKKPVQETFSGGSINTPSKPSYLKNTESNKSDSEVNDPNVAKAPASRFASTQDDSNSNRKPFTVNKQQSTLKSPFLQSSEAKGPLQKPPPFNKPQLSPTLSDPKPTYPKPPINSKPSWVKEDSGGGLQPKPSSSIGKLMQQNEELAGAGLNTANKPSPPANLFKPPINFKTAQNTFNKESDNGQVADDKPSNGGARKPPLTATNSVPPPKPLASKKPSIKKPPKLFPQTSSITNDATSGPKKNPLPNSLALGPAPAKPNRPPKVDLESFKRGTVASDNGPGSFKKPTLPIPSHASIHSNNMTPPQPPQPAVPKLPPGHPGAMMQQGEFHEDPPPLPPSTGHPSQRAKEENVDHDDDDDEDDDMYEDLEERWEEAEQKQDKQIEKDEKEEKKRLEAEKKQKKEREKKEQDARKKYKLVGSLDVIHQGKACVDCKVSKTDLALKHGDCLDIIRVMGNPEGKWLGRLQDGSIGYVKTTSVEIDFNTLKKHKSEPAYDPEVYDDIDVMSSDNSGMKRPGVVLPPPPGDGEEIYDDIDPNLDVIMPPPEQFNADGNSAIDEDIYDDVDSQSGPPVPPTISSLPPLKGRSKTLEMDQKKQKKFEKEEKEFRKKFKYEGEIQVLNQVTIAPTLTNKKWSGKELAVRAGEKLDVIVNAVDNKLICRNDEGKFGYVSTGHIFTDDGDIYDDIGDDCIYDND</sequence>
<proteinExistence type="predicted"/>
<dbReference type="Gene3D" id="2.30.30.40">
    <property type="entry name" value="SH3 Domains"/>
    <property type="match status" value="2"/>
</dbReference>
<dbReference type="InterPro" id="IPR036028">
    <property type="entry name" value="SH3-like_dom_sf"/>
</dbReference>
<dbReference type="GO" id="GO:0007229">
    <property type="term" value="P:integrin-mediated signaling pathway"/>
    <property type="evidence" value="ECO:0007669"/>
    <property type="project" value="InterPro"/>
</dbReference>
<evidence type="ECO:0000313" key="7">
    <source>
        <dbReference type="RefSeq" id="XP_034056468.1"/>
    </source>
</evidence>
<dbReference type="FunFam" id="2.30.30.40:FF:000156">
    <property type="entry name" value="FYN-binding protein-like isoform X1"/>
    <property type="match status" value="1"/>
</dbReference>
<dbReference type="RefSeq" id="XP_034056468.1">
    <property type="nucleotide sequence ID" value="XM_034200577.1"/>
</dbReference>
<dbReference type="InterPro" id="IPR001452">
    <property type="entry name" value="SH3_domain"/>
</dbReference>
<feature type="compositionally biased region" description="Polar residues" evidence="4">
    <location>
        <begin position="177"/>
        <end position="190"/>
    </location>
</feature>
<organism evidence="6 7">
    <name type="scientific">Gymnodraco acuticeps</name>
    <name type="common">Antarctic dragonfish</name>
    <dbReference type="NCBI Taxonomy" id="8218"/>
    <lineage>
        <taxon>Eukaryota</taxon>
        <taxon>Metazoa</taxon>
        <taxon>Chordata</taxon>
        <taxon>Craniata</taxon>
        <taxon>Vertebrata</taxon>
        <taxon>Euteleostomi</taxon>
        <taxon>Actinopterygii</taxon>
        <taxon>Neopterygii</taxon>
        <taxon>Teleostei</taxon>
        <taxon>Neoteleostei</taxon>
        <taxon>Acanthomorphata</taxon>
        <taxon>Eupercaria</taxon>
        <taxon>Perciformes</taxon>
        <taxon>Notothenioidei</taxon>
        <taxon>Bathydraconidae</taxon>
        <taxon>Gymnodraco</taxon>
    </lineage>
</organism>
<feature type="compositionally biased region" description="Basic and acidic residues" evidence="4">
    <location>
        <begin position="420"/>
        <end position="457"/>
    </location>
</feature>
<keyword evidence="1 3" id="KW-0728">SH3 domain</keyword>
<dbReference type="Pfam" id="PF14603">
    <property type="entry name" value="hSH3"/>
    <property type="match status" value="1"/>
</dbReference>
<dbReference type="SUPFAM" id="SSF50044">
    <property type="entry name" value="SH3-domain"/>
    <property type="match status" value="2"/>
</dbReference>